<sequence>MGFMAFSTTVLGWLPGPMIYGALVDTCCEIWNSEGACSLYNLSDFRFRFHLLIMICRGVSMALFVGVFLFVSFSKTFEFNSHTDDDEEAKATLPSDKQPDQNGKYQYHSINQPFKMRSKIGGSPQP</sequence>
<keyword evidence="2" id="KW-0472">Membrane</keyword>
<dbReference type="Pfam" id="PF03137">
    <property type="entry name" value="OATP"/>
    <property type="match status" value="1"/>
</dbReference>
<name>A0A3S1B3C8_ELYCH</name>
<dbReference type="PANTHER" id="PTHR11388">
    <property type="entry name" value="ORGANIC ANION TRANSPORTER"/>
    <property type="match status" value="1"/>
</dbReference>
<keyword evidence="2" id="KW-1133">Transmembrane helix</keyword>
<dbReference type="InterPro" id="IPR004156">
    <property type="entry name" value="OATP"/>
</dbReference>
<keyword evidence="4" id="KW-1185">Reference proteome</keyword>
<organism evidence="3 4">
    <name type="scientific">Elysia chlorotica</name>
    <name type="common">Eastern emerald elysia</name>
    <name type="synonym">Sea slug</name>
    <dbReference type="NCBI Taxonomy" id="188477"/>
    <lineage>
        <taxon>Eukaryota</taxon>
        <taxon>Metazoa</taxon>
        <taxon>Spiralia</taxon>
        <taxon>Lophotrochozoa</taxon>
        <taxon>Mollusca</taxon>
        <taxon>Gastropoda</taxon>
        <taxon>Heterobranchia</taxon>
        <taxon>Euthyneura</taxon>
        <taxon>Panpulmonata</taxon>
        <taxon>Sacoglossa</taxon>
        <taxon>Placobranchoidea</taxon>
        <taxon>Plakobranchidae</taxon>
        <taxon>Elysia</taxon>
    </lineage>
</organism>
<keyword evidence="2" id="KW-0812">Transmembrane</keyword>
<feature type="transmembrane region" description="Helical" evidence="2">
    <location>
        <begin position="48"/>
        <end position="71"/>
    </location>
</feature>
<dbReference type="GO" id="GO:0043252">
    <property type="term" value="P:sodium-independent organic anion transport"/>
    <property type="evidence" value="ECO:0007669"/>
    <property type="project" value="TreeGrafter"/>
</dbReference>
<dbReference type="GO" id="GO:0015347">
    <property type="term" value="F:sodium-independent organic anion transmembrane transporter activity"/>
    <property type="evidence" value="ECO:0007669"/>
    <property type="project" value="TreeGrafter"/>
</dbReference>
<dbReference type="OrthoDB" id="6099649at2759"/>
<evidence type="ECO:0000313" key="4">
    <source>
        <dbReference type="Proteomes" id="UP000271974"/>
    </source>
</evidence>
<accession>A0A3S1B3C8</accession>
<evidence type="ECO:0000313" key="3">
    <source>
        <dbReference type="EMBL" id="RUS78914.1"/>
    </source>
</evidence>
<evidence type="ECO:0000256" key="1">
    <source>
        <dbReference type="SAM" id="MobiDB-lite"/>
    </source>
</evidence>
<dbReference type="Proteomes" id="UP000271974">
    <property type="component" value="Unassembled WGS sequence"/>
</dbReference>
<dbReference type="AlphaFoldDB" id="A0A3S1B3C8"/>
<dbReference type="PANTHER" id="PTHR11388:SF142">
    <property type="entry name" value="SOLUTE CARRIER ORGANIC ANION TRANSPORTER FAMILY MEMBER 5A1"/>
    <property type="match status" value="1"/>
</dbReference>
<reference evidence="3 4" key="1">
    <citation type="submission" date="2019-01" db="EMBL/GenBank/DDBJ databases">
        <title>A draft genome assembly of the solar-powered sea slug Elysia chlorotica.</title>
        <authorList>
            <person name="Cai H."/>
            <person name="Li Q."/>
            <person name="Fang X."/>
            <person name="Li J."/>
            <person name="Curtis N.E."/>
            <person name="Altenburger A."/>
            <person name="Shibata T."/>
            <person name="Feng M."/>
            <person name="Maeda T."/>
            <person name="Schwartz J.A."/>
            <person name="Shigenobu S."/>
            <person name="Lundholm N."/>
            <person name="Nishiyama T."/>
            <person name="Yang H."/>
            <person name="Hasebe M."/>
            <person name="Li S."/>
            <person name="Pierce S.K."/>
            <person name="Wang J."/>
        </authorList>
    </citation>
    <scope>NUCLEOTIDE SEQUENCE [LARGE SCALE GENOMIC DNA]</scope>
    <source>
        <strain evidence="3">EC2010</strain>
        <tissue evidence="3">Whole organism of an adult</tissue>
    </source>
</reference>
<feature type="region of interest" description="Disordered" evidence="1">
    <location>
        <begin position="82"/>
        <end position="105"/>
    </location>
</feature>
<gene>
    <name evidence="3" type="ORF">EGW08_013327</name>
</gene>
<evidence type="ECO:0000256" key="2">
    <source>
        <dbReference type="SAM" id="Phobius"/>
    </source>
</evidence>
<comment type="caution">
    <text evidence="3">The sequence shown here is derived from an EMBL/GenBank/DDBJ whole genome shotgun (WGS) entry which is preliminary data.</text>
</comment>
<proteinExistence type="predicted"/>
<dbReference type="EMBL" id="RQTK01000482">
    <property type="protein sequence ID" value="RUS78914.1"/>
    <property type="molecule type" value="Genomic_DNA"/>
</dbReference>
<dbReference type="GO" id="GO:0016323">
    <property type="term" value="C:basolateral plasma membrane"/>
    <property type="evidence" value="ECO:0007669"/>
    <property type="project" value="TreeGrafter"/>
</dbReference>
<protein>
    <submittedName>
        <fullName evidence="3">Uncharacterized protein</fullName>
    </submittedName>
</protein>